<evidence type="ECO:0000256" key="5">
    <source>
        <dbReference type="ARBA" id="ARBA00022989"/>
    </source>
</evidence>
<protein>
    <submittedName>
        <fullName evidence="9">Multiple sugar transport system permease protein</fullName>
    </submittedName>
</protein>
<dbReference type="InterPro" id="IPR035906">
    <property type="entry name" value="MetI-like_sf"/>
</dbReference>
<keyword evidence="2 7" id="KW-0813">Transport</keyword>
<feature type="transmembrane region" description="Helical" evidence="7">
    <location>
        <begin position="16"/>
        <end position="43"/>
    </location>
</feature>
<feature type="domain" description="ABC transmembrane type-1" evidence="8">
    <location>
        <begin position="68"/>
        <end position="279"/>
    </location>
</feature>
<dbReference type="SUPFAM" id="SSF161098">
    <property type="entry name" value="MetI-like"/>
    <property type="match status" value="1"/>
</dbReference>
<keyword evidence="6 7" id="KW-0472">Membrane</keyword>
<evidence type="ECO:0000313" key="10">
    <source>
        <dbReference type="Proteomes" id="UP000198894"/>
    </source>
</evidence>
<reference evidence="10" key="1">
    <citation type="submission" date="2016-10" db="EMBL/GenBank/DDBJ databases">
        <authorList>
            <person name="Varghese N."/>
            <person name="Submissions S."/>
        </authorList>
    </citation>
    <scope>NUCLEOTIDE SEQUENCE [LARGE SCALE GENOMIC DNA]</scope>
    <source>
        <strain evidence="10">CGMCC 1.11022</strain>
    </source>
</reference>
<keyword evidence="3" id="KW-1003">Cell membrane</keyword>
<keyword evidence="10" id="KW-1185">Reference proteome</keyword>
<organism evidence="9 10">
    <name type="scientific">Mesorhizobium muleiense</name>
    <dbReference type="NCBI Taxonomy" id="1004279"/>
    <lineage>
        <taxon>Bacteria</taxon>
        <taxon>Pseudomonadati</taxon>
        <taxon>Pseudomonadota</taxon>
        <taxon>Alphaproteobacteria</taxon>
        <taxon>Hyphomicrobiales</taxon>
        <taxon>Phyllobacteriaceae</taxon>
        <taxon>Mesorhizobium</taxon>
    </lineage>
</organism>
<dbReference type="Proteomes" id="UP000198894">
    <property type="component" value="Unassembled WGS sequence"/>
</dbReference>
<keyword evidence="5 7" id="KW-1133">Transmembrane helix</keyword>
<keyword evidence="4 7" id="KW-0812">Transmembrane</keyword>
<dbReference type="PANTHER" id="PTHR43005">
    <property type="entry name" value="BLR7065 PROTEIN"/>
    <property type="match status" value="1"/>
</dbReference>
<evidence type="ECO:0000256" key="4">
    <source>
        <dbReference type="ARBA" id="ARBA00022692"/>
    </source>
</evidence>
<dbReference type="GO" id="GO:0055085">
    <property type="term" value="P:transmembrane transport"/>
    <property type="evidence" value="ECO:0007669"/>
    <property type="project" value="InterPro"/>
</dbReference>
<dbReference type="Pfam" id="PF00528">
    <property type="entry name" value="BPD_transp_1"/>
    <property type="match status" value="1"/>
</dbReference>
<dbReference type="PANTHER" id="PTHR43005:SF1">
    <property type="entry name" value="SPERMIDINE_PUTRESCINE TRANSPORT SYSTEM PERMEASE PROTEIN"/>
    <property type="match status" value="1"/>
</dbReference>
<dbReference type="EMBL" id="FNEE01000018">
    <property type="protein sequence ID" value="SDK63214.1"/>
    <property type="molecule type" value="Genomic_DNA"/>
</dbReference>
<evidence type="ECO:0000259" key="8">
    <source>
        <dbReference type="PROSITE" id="PS50928"/>
    </source>
</evidence>
<proteinExistence type="inferred from homology"/>
<feature type="transmembrane region" description="Helical" evidence="7">
    <location>
        <begin position="112"/>
        <end position="136"/>
    </location>
</feature>
<dbReference type="CDD" id="cd06261">
    <property type="entry name" value="TM_PBP2"/>
    <property type="match status" value="1"/>
</dbReference>
<dbReference type="Gene3D" id="1.10.3720.10">
    <property type="entry name" value="MetI-like"/>
    <property type="match status" value="1"/>
</dbReference>
<dbReference type="InterPro" id="IPR000515">
    <property type="entry name" value="MetI-like"/>
</dbReference>
<evidence type="ECO:0000256" key="6">
    <source>
        <dbReference type="ARBA" id="ARBA00023136"/>
    </source>
</evidence>
<comment type="subcellular location">
    <subcellularLocation>
        <location evidence="1 7">Cell membrane</location>
        <topology evidence="1 7">Multi-pass membrane protein</topology>
    </subcellularLocation>
</comment>
<sequence>MASSRPKVYSALVTPAIAFLCLATVVPIAAVIALSFGDFNIAFPEKTRFIRLYNYARILSDGRFINAALVTFILVVVPVVLQLLCGLALAIALKENLVGTRWMRASFLLPSIIPPAVGGIVWKLFLIPGVGGLSYLASLFGHNFEADLLGSKTSALISVIIVSIWFGVPIVALLLLSSLDSIPDEIYEAANLDGASWAQAQWHISIPLVLPAMGAVAVFQALEILGIFPVIFVLTGGGPAGATEPLNFYAFLTAFTYLDLDYSAAILVAFTTTIVGVCFWSIRQISATRVGR</sequence>
<name>A0A1G9DHE8_9HYPH</name>
<gene>
    <name evidence="9" type="ORF">SAMN05428953_11814</name>
</gene>
<evidence type="ECO:0000256" key="3">
    <source>
        <dbReference type="ARBA" id="ARBA00022475"/>
    </source>
</evidence>
<comment type="similarity">
    <text evidence="7">Belongs to the binding-protein-dependent transport system permease family.</text>
</comment>
<feature type="transmembrane region" description="Helical" evidence="7">
    <location>
        <begin position="262"/>
        <end position="282"/>
    </location>
</feature>
<feature type="transmembrane region" description="Helical" evidence="7">
    <location>
        <begin position="156"/>
        <end position="179"/>
    </location>
</feature>
<keyword evidence="9" id="KW-0762">Sugar transport</keyword>
<evidence type="ECO:0000313" key="9">
    <source>
        <dbReference type="EMBL" id="SDK63214.1"/>
    </source>
</evidence>
<evidence type="ECO:0000256" key="1">
    <source>
        <dbReference type="ARBA" id="ARBA00004651"/>
    </source>
</evidence>
<accession>A0A1G9DHE8</accession>
<evidence type="ECO:0000256" key="7">
    <source>
        <dbReference type="RuleBase" id="RU363032"/>
    </source>
</evidence>
<feature type="transmembrane region" description="Helical" evidence="7">
    <location>
        <begin position="199"/>
        <end position="219"/>
    </location>
</feature>
<feature type="transmembrane region" description="Helical" evidence="7">
    <location>
        <begin position="224"/>
        <end position="242"/>
    </location>
</feature>
<dbReference type="PROSITE" id="PS50928">
    <property type="entry name" value="ABC_TM1"/>
    <property type="match status" value="1"/>
</dbReference>
<dbReference type="GO" id="GO:0005886">
    <property type="term" value="C:plasma membrane"/>
    <property type="evidence" value="ECO:0007669"/>
    <property type="project" value="UniProtKB-SubCell"/>
</dbReference>
<evidence type="ECO:0000256" key="2">
    <source>
        <dbReference type="ARBA" id="ARBA00022448"/>
    </source>
</evidence>
<dbReference type="AlphaFoldDB" id="A0A1G9DHE8"/>
<feature type="transmembrane region" description="Helical" evidence="7">
    <location>
        <begin position="64"/>
        <end position="92"/>
    </location>
</feature>
<dbReference type="RefSeq" id="WP_091597867.1">
    <property type="nucleotide sequence ID" value="NZ_FNEE01000018.1"/>
</dbReference>